<accession>A0A067PK61</accession>
<keyword evidence="1" id="KW-0472">Membrane</keyword>
<dbReference type="InParanoid" id="A0A067PK61"/>
<evidence type="ECO:0000313" key="3">
    <source>
        <dbReference type="Proteomes" id="UP000027265"/>
    </source>
</evidence>
<dbReference type="OrthoDB" id="2657661at2759"/>
<reference evidence="3" key="1">
    <citation type="journal article" date="2014" name="Proc. Natl. Acad. Sci. U.S.A.">
        <title>Extensive sampling of basidiomycete genomes demonstrates inadequacy of the white-rot/brown-rot paradigm for wood decay fungi.</title>
        <authorList>
            <person name="Riley R."/>
            <person name="Salamov A.A."/>
            <person name="Brown D.W."/>
            <person name="Nagy L.G."/>
            <person name="Floudas D."/>
            <person name="Held B.W."/>
            <person name="Levasseur A."/>
            <person name="Lombard V."/>
            <person name="Morin E."/>
            <person name="Otillar R."/>
            <person name="Lindquist E.A."/>
            <person name="Sun H."/>
            <person name="LaButti K.M."/>
            <person name="Schmutz J."/>
            <person name="Jabbour D."/>
            <person name="Luo H."/>
            <person name="Baker S.E."/>
            <person name="Pisabarro A.G."/>
            <person name="Walton J.D."/>
            <person name="Blanchette R.A."/>
            <person name="Henrissat B."/>
            <person name="Martin F."/>
            <person name="Cullen D."/>
            <person name="Hibbett D.S."/>
            <person name="Grigoriev I.V."/>
        </authorList>
    </citation>
    <scope>NUCLEOTIDE SEQUENCE [LARGE SCALE GENOMIC DNA]</scope>
    <source>
        <strain evidence="3">MUCL 33604</strain>
    </source>
</reference>
<proteinExistence type="predicted"/>
<keyword evidence="1" id="KW-0812">Transmembrane</keyword>
<feature type="transmembrane region" description="Helical" evidence="1">
    <location>
        <begin position="389"/>
        <end position="409"/>
    </location>
</feature>
<feature type="transmembrane region" description="Helical" evidence="1">
    <location>
        <begin position="357"/>
        <end position="377"/>
    </location>
</feature>
<keyword evidence="3" id="KW-1185">Reference proteome</keyword>
<gene>
    <name evidence="2" type="ORF">JAAARDRAFT_332841</name>
</gene>
<name>A0A067PK61_9AGAM</name>
<dbReference type="EMBL" id="KL197725">
    <property type="protein sequence ID" value="KDQ55293.1"/>
    <property type="molecule type" value="Genomic_DNA"/>
</dbReference>
<evidence type="ECO:0000256" key="1">
    <source>
        <dbReference type="SAM" id="Phobius"/>
    </source>
</evidence>
<evidence type="ECO:0008006" key="4">
    <source>
        <dbReference type="Google" id="ProtNLM"/>
    </source>
</evidence>
<dbReference type="AlphaFoldDB" id="A0A067PK61"/>
<feature type="transmembrane region" description="Helical" evidence="1">
    <location>
        <begin position="440"/>
        <end position="459"/>
    </location>
</feature>
<dbReference type="Proteomes" id="UP000027265">
    <property type="component" value="Unassembled WGS sequence"/>
</dbReference>
<organism evidence="2 3">
    <name type="scientific">Jaapia argillacea MUCL 33604</name>
    <dbReference type="NCBI Taxonomy" id="933084"/>
    <lineage>
        <taxon>Eukaryota</taxon>
        <taxon>Fungi</taxon>
        <taxon>Dikarya</taxon>
        <taxon>Basidiomycota</taxon>
        <taxon>Agaricomycotina</taxon>
        <taxon>Agaricomycetes</taxon>
        <taxon>Agaricomycetidae</taxon>
        <taxon>Jaapiales</taxon>
        <taxon>Jaapiaceae</taxon>
        <taxon>Jaapia</taxon>
    </lineage>
</organism>
<dbReference type="HOGENOM" id="CLU_015091_2_2_1"/>
<keyword evidence="1" id="KW-1133">Transmembrane helix</keyword>
<protein>
    <recommendedName>
        <fullName evidence="4">WW domain-containing protein</fullName>
    </recommendedName>
</protein>
<evidence type="ECO:0000313" key="2">
    <source>
        <dbReference type="EMBL" id="KDQ55293.1"/>
    </source>
</evidence>
<sequence>MVVGSTVSLHSVVTAAPLGPTATAEPGKITRSLCPPKVINSSGIARYERKVRIPRRKSDFKFEIQPMKRKFDSGELPPEWVACAHPEGVLYFHNESKKIITEAYLYDPQILNLITSYASVLEAEIATKGIHQGDLELVLELFEDNDPNNLEPTCGYYYADNETKTLLWLEPYNAELILDEYAGETTPGHIKLRLEALYWSHYEMFPNHRDVAKADLEKLIGILMHSSIDGMTAESTLSPYGVQECQTMIDLVKNIRDIDRANGASACVLGRLMSVFIHNRFIHNHGQHGARLARTHSIYGDGIHPPRSRLMKVLSFLFFYGPDVHLLALENMWVDQVMSYMPWRDLMSRLQDEWEKLLVMATVMLTANVSFLAIQSVDQGPFNRAPPQIASYLSTIASIGSIMLGLLLVRQHRSLSREDATLAERYICSKVGPNNRLETLAIMYTLPYALLMWGMILFLSNSSKRDGPDISLRFRPRDLVHPDRLGRHS</sequence>